<sequence>MEWFEETYINNVTTDLSEFTHSKLLKKIEKELTQIKKMLGKISGAGWPSLLAWSKKRAPTNAGFAQLLETVSMTLKEVGERRRFYEKHASVVTSKGETARLRQRQVEKRLRDEIADKLMEKLKSKQLEVDYNTLNQISREIHGDVVELLQAADRICREAESSHQPT</sequence>
<organism evidence="1 2">
    <name type="scientific">Trichoderma longibrachiatum ATCC 18648</name>
    <dbReference type="NCBI Taxonomy" id="983965"/>
    <lineage>
        <taxon>Eukaryota</taxon>
        <taxon>Fungi</taxon>
        <taxon>Dikarya</taxon>
        <taxon>Ascomycota</taxon>
        <taxon>Pezizomycotina</taxon>
        <taxon>Sordariomycetes</taxon>
        <taxon>Hypocreomycetidae</taxon>
        <taxon>Hypocreales</taxon>
        <taxon>Hypocreaceae</taxon>
        <taxon>Trichoderma</taxon>
    </lineage>
</organism>
<accession>A0A2T4BSH6</accession>
<keyword evidence="2" id="KW-1185">Reference proteome</keyword>
<name>A0A2T4BSH6_TRILO</name>
<dbReference type="Proteomes" id="UP000240760">
    <property type="component" value="Unassembled WGS sequence"/>
</dbReference>
<evidence type="ECO:0000313" key="2">
    <source>
        <dbReference type="Proteomes" id="UP000240760"/>
    </source>
</evidence>
<proteinExistence type="predicted"/>
<dbReference type="AlphaFoldDB" id="A0A2T4BSH6"/>
<protein>
    <submittedName>
        <fullName evidence="1">Uncharacterized protein</fullName>
    </submittedName>
</protein>
<dbReference type="EMBL" id="KZ679142">
    <property type="protein sequence ID" value="PTB72261.1"/>
    <property type="molecule type" value="Genomic_DNA"/>
</dbReference>
<gene>
    <name evidence="1" type="ORF">M440DRAFT_1405647</name>
</gene>
<evidence type="ECO:0000313" key="1">
    <source>
        <dbReference type="EMBL" id="PTB72261.1"/>
    </source>
</evidence>
<reference evidence="1 2" key="1">
    <citation type="submission" date="2016-07" db="EMBL/GenBank/DDBJ databases">
        <title>Multiple horizontal gene transfer events from other fungi enriched the ability of initially mycotrophic Trichoderma (Ascomycota) to feed on dead plant biomass.</title>
        <authorList>
            <consortium name="DOE Joint Genome Institute"/>
            <person name="Aerts A."/>
            <person name="Atanasova L."/>
            <person name="Chenthamara K."/>
            <person name="Zhang J."/>
            <person name="Grujic M."/>
            <person name="Henrissat B."/>
            <person name="Kuo A."/>
            <person name="Salamov A."/>
            <person name="Lipzen A."/>
            <person name="Labutti K."/>
            <person name="Barry K."/>
            <person name="Miao Y."/>
            <person name="Rahimi M.J."/>
            <person name="Shen Q."/>
            <person name="Grigoriev I.V."/>
            <person name="Kubicek C.P."/>
            <person name="Druzhinina I.S."/>
        </authorList>
    </citation>
    <scope>NUCLEOTIDE SEQUENCE [LARGE SCALE GENOMIC DNA]</scope>
    <source>
        <strain evidence="1 2">ATCC 18648</strain>
    </source>
</reference>